<reference evidence="3 4" key="1">
    <citation type="submission" date="2016-10" db="EMBL/GenBank/DDBJ databases">
        <authorList>
            <person name="Varghese N."/>
            <person name="Submissions S."/>
        </authorList>
    </citation>
    <scope>NUCLEOTIDE SEQUENCE [LARGE SCALE GENOMIC DNA]</scope>
    <source>
        <strain evidence="3 4">LMG 22274</strain>
    </source>
</reference>
<evidence type="ECO:0000256" key="1">
    <source>
        <dbReference type="SAM" id="MobiDB-lite"/>
    </source>
</evidence>
<feature type="signal peptide" evidence="2">
    <location>
        <begin position="1"/>
        <end position="28"/>
    </location>
</feature>
<dbReference type="EMBL" id="FNZM01000015">
    <property type="protein sequence ID" value="SEK06716.1"/>
    <property type="molecule type" value="Genomic_DNA"/>
</dbReference>
<name>A0AAQ1JWG1_9BURK</name>
<dbReference type="Proteomes" id="UP000183529">
    <property type="component" value="Unassembled WGS sequence"/>
</dbReference>
<accession>A0AAQ1JWG1</accession>
<proteinExistence type="predicted"/>
<keyword evidence="2" id="KW-0732">Signal</keyword>
<comment type="caution">
    <text evidence="3">The sequence shown here is derived from an EMBL/GenBank/DDBJ whole genome shotgun (WGS) entry which is preliminary data.</text>
</comment>
<dbReference type="AlphaFoldDB" id="A0AAQ1JWG1"/>
<sequence length="76" mass="7866">MIPSPVAGTVVAVVLCACASAASTAAFAQRNAPMTGMNSGKQVQKIAPKTDRKSLHVAKATRAEPQSLRYLLAESP</sequence>
<evidence type="ECO:0000256" key="2">
    <source>
        <dbReference type="SAM" id="SignalP"/>
    </source>
</evidence>
<feature type="chain" id="PRO_5043000769" evidence="2">
    <location>
        <begin position="29"/>
        <end position="76"/>
    </location>
</feature>
<evidence type="ECO:0000313" key="4">
    <source>
        <dbReference type="Proteomes" id="UP000183529"/>
    </source>
</evidence>
<gene>
    <name evidence="3" type="ORF">SAMN05216550_115151</name>
</gene>
<organism evidence="3 4">
    <name type="scientific">Paraburkholderia tropica</name>
    <dbReference type="NCBI Taxonomy" id="92647"/>
    <lineage>
        <taxon>Bacteria</taxon>
        <taxon>Pseudomonadati</taxon>
        <taxon>Pseudomonadota</taxon>
        <taxon>Betaproteobacteria</taxon>
        <taxon>Burkholderiales</taxon>
        <taxon>Burkholderiaceae</taxon>
        <taxon>Paraburkholderia</taxon>
    </lineage>
</organism>
<protein>
    <submittedName>
        <fullName evidence="3">Uncharacterized protein</fullName>
    </submittedName>
</protein>
<evidence type="ECO:0000313" key="3">
    <source>
        <dbReference type="EMBL" id="SEK06716.1"/>
    </source>
</evidence>
<dbReference type="RefSeq" id="WP_124261246.1">
    <property type="nucleotide sequence ID" value="NZ_CADFGN010000013.1"/>
</dbReference>
<feature type="region of interest" description="Disordered" evidence="1">
    <location>
        <begin position="34"/>
        <end position="58"/>
    </location>
</feature>